<dbReference type="GO" id="GO:0000196">
    <property type="term" value="P:cell integrity MAPK cascade"/>
    <property type="evidence" value="ECO:0007669"/>
    <property type="project" value="UniProtKB-ARBA"/>
</dbReference>
<feature type="compositionally biased region" description="Polar residues" evidence="10">
    <location>
        <begin position="666"/>
        <end position="678"/>
    </location>
</feature>
<dbReference type="Pfam" id="PF25347">
    <property type="entry name" value="PH_PKH3_C"/>
    <property type="match status" value="1"/>
</dbReference>
<feature type="compositionally biased region" description="Low complexity" evidence="10">
    <location>
        <begin position="485"/>
        <end position="504"/>
    </location>
</feature>
<dbReference type="InterPro" id="IPR011009">
    <property type="entry name" value="Kinase-like_dom_sf"/>
</dbReference>
<dbReference type="PROSITE" id="PS00108">
    <property type="entry name" value="PROTEIN_KINASE_ST"/>
    <property type="match status" value="1"/>
</dbReference>
<protein>
    <recommendedName>
        <fullName evidence="2">non-specific serine/threonine protein kinase</fullName>
        <ecNumber evidence="2">2.7.11.1</ecNumber>
    </recommendedName>
</protein>
<keyword evidence="6" id="KW-0418">Kinase</keyword>
<dbReference type="PANTHER" id="PTHR24356:SF163">
    <property type="entry name" value="3-PHOSPHOINOSITIDE-DEPENDENT PROTEIN KINASE 1-RELATED"/>
    <property type="match status" value="1"/>
</dbReference>
<name>A0A9W6WER0_CANBO</name>
<feature type="region of interest" description="Disordered" evidence="10">
    <location>
        <begin position="392"/>
        <end position="425"/>
    </location>
</feature>
<evidence type="ECO:0000256" key="4">
    <source>
        <dbReference type="ARBA" id="ARBA00022679"/>
    </source>
</evidence>
<dbReference type="InterPro" id="IPR050236">
    <property type="entry name" value="Ser_Thr_kinase_AGC"/>
</dbReference>
<dbReference type="EMBL" id="BSXN01000251">
    <property type="protein sequence ID" value="GME67785.1"/>
    <property type="molecule type" value="Genomic_DNA"/>
</dbReference>
<feature type="compositionally biased region" description="Low complexity" evidence="10">
    <location>
        <begin position="286"/>
        <end position="298"/>
    </location>
</feature>
<dbReference type="Proteomes" id="UP001165120">
    <property type="component" value="Unassembled WGS sequence"/>
</dbReference>
<comment type="caution">
    <text evidence="12">The sequence shown here is derived from an EMBL/GenBank/DDBJ whole genome shotgun (WGS) entry which is preliminary data.</text>
</comment>
<evidence type="ECO:0000256" key="3">
    <source>
        <dbReference type="ARBA" id="ARBA00022527"/>
    </source>
</evidence>
<keyword evidence="7" id="KW-0067">ATP-binding</keyword>
<feature type="compositionally biased region" description="Polar residues" evidence="10">
    <location>
        <begin position="505"/>
        <end position="529"/>
    </location>
</feature>
<dbReference type="GO" id="GO:0004674">
    <property type="term" value="F:protein serine/threonine kinase activity"/>
    <property type="evidence" value="ECO:0007669"/>
    <property type="project" value="UniProtKB-KW"/>
</dbReference>
<evidence type="ECO:0000313" key="12">
    <source>
        <dbReference type="EMBL" id="GME67785.1"/>
    </source>
</evidence>
<keyword evidence="5" id="KW-0547">Nucleotide-binding</keyword>
<dbReference type="FunFam" id="1.10.510.10:FF:000534">
    <property type="entry name" value="Serine/threonine-protein kinase PKH2"/>
    <property type="match status" value="1"/>
</dbReference>
<gene>
    <name evidence="12" type="ORF">Cboi02_000115100</name>
</gene>
<organism evidence="12 13">
    <name type="scientific">Candida boidinii</name>
    <name type="common">Yeast</name>
    <dbReference type="NCBI Taxonomy" id="5477"/>
    <lineage>
        <taxon>Eukaryota</taxon>
        <taxon>Fungi</taxon>
        <taxon>Dikarya</taxon>
        <taxon>Ascomycota</taxon>
        <taxon>Saccharomycotina</taxon>
        <taxon>Pichiomycetes</taxon>
        <taxon>Pichiales</taxon>
        <taxon>Pichiaceae</taxon>
        <taxon>Ogataea</taxon>
        <taxon>Ogataea/Candida clade</taxon>
    </lineage>
</organism>
<feature type="compositionally biased region" description="Low complexity" evidence="10">
    <location>
        <begin position="551"/>
        <end position="582"/>
    </location>
</feature>
<dbReference type="GO" id="GO:0005524">
    <property type="term" value="F:ATP binding"/>
    <property type="evidence" value="ECO:0007669"/>
    <property type="project" value="UniProtKB-KW"/>
</dbReference>
<feature type="compositionally biased region" description="Low complexity" evidence="10">
    <location>
        <begin position="977"/>
        <end position="986"/>
    </location>
</feature>
<evidence type="ECO:0000259" key="11">
    <source>
        <dbReference type="PROSITE" id="PS50011"/>
    </source>
</evidence>
<evidence type="ECO:0000256" key="7">
    <source>
        <dbReference type="ARBA" id="ARBA00022840"/>
    </source>
</evidence>
<feature type="compositionally biased region" description="Polar residues" evidence="10">
    <location>
        <begin position="474"/>
        <end position="484"/>
    </location>
</feature>
<feature type="compositionally biased region" description="Low complexity" evidence="10">
    <location>
        <begin position="306"/>
        <end position="315"/>
    </location>
</feature>
<evidence type="ECO:0000256" key="1">
    <source>
        <dbReference type="ARBA" id="ARBA00010006"/>
    </source>
</evidence>
<dbReference type="InterPro" id="IPR008271">
    <property type="entry name" value="Ser/Thr_kinase_AS"/>
</dbReference>
<comment type="catalytic activity">
    <reaction evidence="8">
        <text>L-threonyl-[protein] + ATP = O-phospho-L-threonyl-[protein] + ADP + H(+)</text>
        <dbReference type="Rhea" id="RHEA:46608"/>
        <dbReference type="Rhea" id="RHEA-COMP:11060"/>
        <dbReference type="Rhea" id="RHEA-COMP:11605"/>
        <dbReference type="ChEBI" id="CHEBI:15378"/>
        <dbReference type="ChEBI" id="CHEBI:30013"/>
        <dbReference type="ChEBI" id="CHEBI:30616"/>
        <dbReference type="ChEBI" id="CHEBI:61977"/>
        <dbReference type="ChEBI" id="CHEBI:456216"/>
        <dbReference type="EC" id="2.7.11.1"/>
    </reaction>
</comment>
<reference evidence="12" key="1">
    <citation type="submission" date="2023-04" db="EMBL/GenBank/DDBJ databases">
        <title>Candida boidinii NBRC 10035.</title>
        <authorList>
            <person name="Ichikawa N."/>
            <person name="Sato H."/>
            <person name="Tonouchi N."/>
        </authorList>
    </citation>
    <scope>NUCLEOTIDE SEQUENCE</scope>
    <source>
        <strain evidence="12">NBRC 10035</strain>
    </source>
</reference>
<feature type="compositionally biased region" description="Low complexity" evidence="10">
    <location>
        <begin position="607"/>
        <end position="622"/>
    </location>
</feature>
<evidence type="ECO:0000256" key="9">
    <source>
        <dbReference type="ARBA" id="ARBA00048679"/>
    </source>
</evidence>
<keyword evidence="4" id="KW-0808">Transferase</keyword>
<keyword evidence="13" id="KW-1185">Reference proteome</keyword>
<feature type="region of interest" description="Disordered" evidence="10">
    <location>
        <begin position="94"/>
        <end position="134"/>
    </location>
</feature>
<feature type="compositionally biased region" description="Low complexity" evidence="10">
    <location>
        <begin position="647"/>
        <end position="663"/>
    </location>
</feature>
<evidence type="ECO:0000313" key="13">
    <source>
        <dbReference type="Proteomes" id="UP001165120"/>
    </source>
</evidence>
<dbReference type="InterPro" id="IPR000719">
    <property type="entry name" value="Prot_kinase_dom"/>
</dbReference>
<feature type="compositionally biased region" description="Low complexity" evidence="10">
    <location>
        <begin position="698"/>
        <end position="719"/>
    </location>
</feature>
<comment type="similarity">
    <text evidence="1">Belongs to the protein kinase superfamily. AGC Ser/Thr protein kinase family. PDPK1 subfamily.</text>
</comment>
<dbReference type="SMART" id="SM00220">
    <property type="entry name" value="S_TKc"/>
    <property type="match status" value="1"/>
</dbReference>
<evidence type="ECO:0000256" key="2">
    <source>
        <dbReference type="ARBA" id="ARBA00012513"/>
    </source>
</evidence>
<dbReference type="Gene3D" id="3.30.200.20">
    <property type="entry name" value="Phosphorylase Kinase, domain 1"/>
    <property type="match status" value="1"/>
</dbReference>
<accession>A0A9W6WER0</accession>
<dbReference type="SUPFAM" id="SSF56112">
    <property type="entry name" value="Protein kinase-like (PK-like)"/>
    <property type="match status" value="1"/>
</dbReference>
<evidence type="ECO:0000256" key="5">
    <source>
        <dbReference type="ARBA" id="ARBA00022741"/>
    </source>
</evidence>
<dbReference type="InterPro" id="IPR057614">
    <property type="entry name" value="PH_PKH3_C"/>
</dbReference>
<sequence length="1077" mass="117324">MGIVTLHYTFQDENSLYFVIDFAKHGELLSLINKLGSLSENLAKYYMIQLIDAIEFIHSKNIIHRDLKPENILLNSDWKLMITDFGAAKIVSTPENQQPPQQKSQQQQQPQSETQSQSQNNNESNGTATEDNDLIPNGSFVGTAEYVSPELLQYNLCGFESDYWAIGCIIFQFIVGRPPFKGNTEYLTFEKIISLNYNFPDYFIPDSIKSIIEKLLVLDPLKRLNLTQLKSENWFNNFDWKNKELIWNTSVPKLEPYNARLSEKLNNNNNINNINTALNASRVKTSSYSNTRSSSSSPSPSPSPVSPSSSPSSSSQKIQYPYVEPNGKLTSKTSSIPSSVLKNQILNASNNPKLIKKILNNKLIEKNNNLLESELKSKNSKTAASLAASSASALSSSSSSSTPSPTTTSTTTTTNKSLNGNRGITINPITTTTTVAIPSSTESISKIIESKLKIESPKLNNKDYITKRRSSLQFSPFDNSTSEQNLSFFNSNGSANNSNSDSGSVHTNGTANSVIITPKISNPKSNTINAKDAPIKSAKVPVKPMISKKTSQSASPTEKTSSSSSTAAAATTTVTIQTPKTTEPNKKENFSSLSPDVIKDSKKNLRNRLGLSNKSSSSNLRSVSAKLPSNKSPTIGEIDKFKPKQRSASSASMNKSNSKTNASPKIGSSNGTFNNANDSPASPALPPLPPPPPPPPTAAVASAAALASSSPASSPLQTAPSLSEILGLPQPSSDAVSAGLAIGNLMSHNRNMRSSNPITNKAVYNKQQQQQVVNPILLDKSIPKDITSKLMANEYIIKLDNIFKSELTHKWSSRTNNNGDNNKNNGNNNLSLDDEILSKIISDNYQKLNRNIKSCILIITSTARLFIYEINSDFKLNNPQSSTLIQAMEFYSSFIEIRLTNRNISMYDYEFDEETKEGYLILELINLNKLIFLTSYNSKNLIKGGVNSNVRVGFRVNENIGWIESLLKAKELLRSNGKNGNTNNNGITQSPITTHAPPLRKSKSAPENQLSSSNSEGKRRVSTTNNTTTNVSSKSNSNSNTVSSKPGNIVKRKSSSVNPTSNFAAAAAAAAKNSLKK</sequence>
<proteinExistence type="inferred from homology"/>
<dbReference type="PROSITE" id="PS50011">
    <property type="entry name" value="PROTEIN_KINASE_DOM"/>
    <property type="match status" value="1"/>
</dbReference>
<keyword evidence="3" id="KW-0723">Serine/threonine-protein kinase</keyword>
<dbReference type="PANTHER" id="PTHR24356">
    <property type="entry name" value="SERINE/THREONINE-PROTEIN KINASE"/>
    <property type="match status" value="1"/>
</dbReference>
<feature type="region of interest" description="Disordered" evidence="10">
    <location>
        <begin position="474"/>
        <end position="719"/>
    </location>
</feature>
<evidence type="ECO:0000256" key="6">
    <source>
        <dbReference type="ARBA" id="ARBA00022777"/>
    </source>
</evidence>
<feature type="region of interest" description="Disordered" evidence="10">
    <location>
        <begin position="283"/>
        <end position="319"/>
    </location>
</feature>
<evidence type="ECO:0000256" key="8">
    <source>
        <dbReference type="ARBA" id="ARBA00047899"/>
    </source>
</evidence>
<feature type="compositionally biased region" description="Low complexity" evidence="10">
    <location>
        <begin position="1022"/>
        <end position="1045"/>
    </location>
</feature>
<dbReference type="EC" id="2.7.11.1" evidence="2"/>
<feature type="compositionally biased region" description="Pro residues" evidence="10">
    <location>
        <begin position="683"/>
        <end position="697"/>
    </location>
</feature>
<feature type="domain" description="Protein kinase" evidence="11">
    <location>
        <begin position="1"/>
        <end position="235"/>
    </location>
</feature>
<evidence type="ECO:0000256" key="10">
    <source>
        <dbReference type="SAM" id="MobiDB-lite"/>
    </source>
</evidence>
<dbReference type="Gene3D" id="1.10.510.10">
    <property type="entry name" value="Transferase(Phosphotransferase) domain 1"/>
    <property type="match status" value="1"/>
</dbReference>
<comment type="catalytic activity">
    <reaction evidence="9">
        <text>L-seryl-[protein] + ATP = O-phospho-L-seryl-[protein] + ADP + H(+)</text>
        <dbReference type="Rhea" id="RHEA:17989"/>
        <dbReference type="Rhea" id="RHEA-COMP:9863"/>
        <dbReference type="Rhea" id="RHEA-COMP:11604"/>
        <dbReference type="ChEBI" id="CHEBI:15378"/>
        <dbReference type="ChEBI" id="CHEBI:29999"/>
        <dbReference type="ChEBI" id="CHEBI:30616"/>
        <dbReference type="ChEBI" id="CHEBI:83421"/>
        <dbReference type="ChEBI" id="CHEBI:456216"/>
        <dbReference type="EC" id="2.7.11.1"/>
    </reaction>
</comment>
<dbReference type="AlphaFoldDB" id="A0A9W6WER0"/>
<feature type="compositionally biased region" description="Polar residues" evidence="10">
    <location>
        <begin position="1005"/>
        <end position="1015"/>
    </location>
</feature>
<feature type="region of interest" description="Disordered" evidence="10">
    <location>
        <begin position="977"/>
        <end position="1060"/>
    </location>
</feature>
<feature type="compositionally biased region" description="Low complexity" evidence="10">
    <location>
        <begin position="94"/>
        <end position="125"/>
    </location>
</feature>
<dbReference type="Pfam" id="PF00069">
    <property type="entry name" value="Pkinase"/>
    <property type="match status" value="1"/>
</dbReference>